<comment type="similarity">
    <text evidence="1">Belongs to the peptidase C1 family.</text>
</comment>
<dbReference type="PROSITE" id="PS00139">
    <property type="entry name" value="THIOL_PROTEASE_CYS"/>
    <property type="match status" value="1"/>
</dbReference>
<dbReference type="AlphaFoldDB" id="A0A2R5GUW4"/>
<dbReference type="SMART" id="SM00645">
    <property type="entry name" value="Pept_C1"/>
    <property type="match status" value="1"/>
</dbReference>
<dbReference type="InterPro" id="IPR013128">
    <property type="entry name" value="Peptidase_C1A"/>
</dbReference>
<feature type="domain" description="Cathepsin propeptide inhibitor" evidence="6">
    <location>
        <begin position="173"/>
        <end position="228"/>
    </location>
</feature>
<evidence type="ECO:0000256" key="4">
    <source>
        <dbReference type="SAM" id="SignalP"/>
    </source>
</evidence>
<dbReference type="InterPro" id="IPR039417">
    <property type="entry name" value="Peptidase_C1A_papain-like"/>
</dbReference>
<dbReference type="InterPro" id="IPR000668">
    <property type="entry name" value="Peptidase_C1A_C"/>
</dbReference>
<gene>
    <name evidence="7" type="ORF">FCC1311_086682</name>
</gene>
<feature type="domain" description="Peptidase C1A papain C-terminal" evidence="5">
    <location>
        <begin position="262"/>
        <end position="481"/>
    </location>
</feature>
<accession>A0A2R5GUW4</accession>
<dbReference type="SMART" id="SM00848">
    <property type="entry name" value="Inhibitor_I29"/>
    <property type="match status" value="1"/>
</dbReference>
<keyword evidence="4" id="KW-0732">Signal</keyword>
<keyword evidence="3" id="KW-1015">Disulfide bond</keyword>
<keyword evidence="8" id="KW-1185">Reference proteome</keyword>
<dbReference type="Pfam" id="PF08246">
    <property type="entry name" value="Inhibitor_I29"/>
    <property type="match status" value="1"/>
</dbReference>
<dbReference type="PRINTS" id="PR00705">
    <property type="entry name" value="PAPAIN"/>
</dbReference>
<organism evidence="7 8">
    <name type="scientific">Hondaea fermentalgiana</name>
    <dbReference type="NCBI Taxonomy" id="2315210"/>
    <lineage>
        <taxon>Eukaryota</taxon>
        <taxon>Sar</taxon>
        <taxon>Stramenopiles</taxon>
        <taxon>Bigyra</taxon>
        <taxon>Labyrinthulomycetes</taxon>
        <taxon>Thraustochytrida</taxon>
        <taxon>Thraustochytriidae</taxon>
        <taxon>Hondaea</taxon>
    </lineage>
</organism>
<dbReference type="PANTHER" id="PTHR12411">
    <property type="entry name" value="CYSTEINE PROTEASE FAMILY C1-RELATED"/>
    <property type="match status" value="1"/>
</dbReference>
<dbReference type="GO" id="GO:0008234">
    <property type="term" value="F:cysteine-type peptidase activity"/>
    <property type="evidence" value="ECO:0007669"/>
    <property type="project" value="InterPro"/>
</dbReference>
<name>A0A2R5GUW4_9STRA</name>
<comment type="caution">
    <text evidence="7">The sequence shown here is derived from an EMBL/GenBank/DDBJ whole genome shotgun (WGS) entry which is preliminary data.</text>
</comment>
<proteinExistence type="inferred from homology"/>
<evidence type="ECO:0000313" key="7">
    <source>
        <dbReference type="EMBL" id="GBG32443.1"/>
    </source>
</evidence>
<dbReference type="InterPro" id="IPR000169">
    <property type="entry name" value="Pept_cys_AS"/>
</dbReference>
<dbReference type="SUPFAM" id="SSF54001">
    <property type="entry name" value="Cysteine proteinases"/>
    <property type="match status" value="1"/>
</dbReference>
<dbReference type="InterPro" id="IPR013201">
    <property type="entry name" value="Prot_inhib_I29"/>
</dbReference>
<feature type="signal peptide" evidence="4">
    <location>
        <begin position="1"/>
        <end position="19"/>
    </location>
</feature>
<dbReference type="Gene3D" id="3.90.70.10">
    <property type="entry name" value="Cysteine proteinases"/>
    <property type="match status" value="1"/>
</dbReference>
<dbReference type="InterPro" id="IPR025660">
    <property type="entry name" value="Pept_his_AS"/>
</dbReference>
<evidence type="ECO:0000256" key="3">
    <source>
        <dbReference type="ARBA" id="ARBA00023157"/>
    </source>
</evidence>
<evidence type="ECO:0000256" key="1">
    <source>
        <dbReference type="ARBA" id="ARBA00008455"/>
    </source>
</evidence>
<feature type="chain" id="PRO_5018623751" evidence="4">
    <location>
        <begin position="20"/>
        <end position="482"/>
    </location>
</feature>
<dbReference type="OrthoDB" id="10253408at2759"/>
<dbReference type="Proteomes" id="UP000241890">
    <property type="component" value="Unassembled WGS sequence"/>
</dbReference>
<reference evidence="7 8" key="1">
    <citation type="submission" date="2017-12" db="EMBL/GenBank/DDBJ databases">
        <title>Sequencing, de novo assembly and annotation of complete genome of a new Thraustochytrid species, strain FCC1311.</title>
        <authorList>
            <person name="Sedici K."/>
            <person name="Godart F."/>
            <person name="Aiese Cigliano R."/>
            <person name="Sanseverino W."/>
            <person name="Barakat M."/>
            <person name="Ortet P."/>
            <person name="Marechal E."/>
            <person name="Cagnac O."/>
            <person name="Amato A."/>
        </authorList>
    </citation>
    <scope>NUCLEOTIDE SEQUENCE [LARGE SCALE GENOMIC DNA]</scope>
</reference>
<dbReference type="Pfam" id="PF00112">
    <property type="entry name" value="Peptidase_C1"/>
    <property type="match status" value="1"/>
</dbReference>
<evidence type="ECO:0000259" key="6">
    <source>
        <dbReference type="SMART" id="SM00848"/>
    </source>
</evidence>
<evidence type="ECO:0000259" key="5">
    <source>
        <dbReference type="SMART" id="SM00645"/>
    </source>
</evidence>
<evidence type="ECO:0000256" key="2">
    <source>
        <dbReference type="ARBA" id="ARBA00023145"/>
    </source>
</evidence>
<evidence type="ECO:0000313" key="8">
    <source>
        <dbReference type="Proteomes" id="UP000241890"/>
    </source>
</evidence>
<protein>
    <submittedName>
        <fullName evidence="7">Cysteine proteinase</fullName>
    </submittedName>
</protein>
<dbReference type="GO" id="GO:0006508">
    <property type="term" value="P:proteolysis"/>
    <property type="evidence" value="ECO:0007669"/>
    <property type="project" value="InterPro"/>
</dbReference>
<dbReference type="InterPro" id="IPR038765">
    <property type="entry name" value="Papain-like_cys_pep_sf"/>
</dbReference>
<dbReference type="CDD" id="cd02248">
    <property type="entry name" value="Peptidase_C1A"/>
    <property type="match status" value="1"/>
</dbReference>
<dbReference type="FunFam" id="3.90.70.10:FF:000332">
    <property type="entry name" value="Cathepsin L1"/>
    <property type="match status" value="1"/>
</dbReference>
<dbReference type="PROSITE" id="PS00639">
    <property type="entry name" value="THIOL_PROTEASE_HIS"/>
    <property type="match status" value="1"/>
</dbReference>
<dbReference type="EMBL" id="BEYU01000122">
    <property type="protein sequence ID" value="GBG32443.1"/>
    <property type="molecule type" value="Genomic_DNA"/>
</dbReference>
<dbReference type="InParanoid" id="A0A2R5GUW4"/>
<sequence>MRTLAALTVAAGLVATAQGKVSFEMCSDALNDFGIEDVILPEFAVAGEKIAVELVQRPNRAIGKGHVRVEVDVEGVKVAHETYELCEVAECHMSAHTLGKSMIWLSLPQAMPAGFETSIKVIVNDHNGAQLSCIDVSGVQVQKPSNNGGKVLRATAEGDKELSLSRNELEFLFDKWAREFGHKFSVAETVKHMRTFAENLEQIALHNKAGHSFTLGLNEFAHLSQEEFAATHFGFKGGETPELTVDREFYQLDVSTGALTDLPEEVDWSKKGAVTPVKNQGSCGSCWSFSTTGALEGAYYLKTGKLVSFSEQELVNCDHVDQGCNGGLMDNAFRWIIENGGLCSEEDYPYKSGSGFAPRTCKVDSCSTVEGSAPQSFVDVKHSEMSLEEAVAQQPVAIAIEADQLAFQFYRKGVLVGSCGSRLDHGVLAVGYGTWTDGKKYWKVKNSWGGTWGMNGYILIQRGKHVRGGECGLLLSASYPVL</sequence>
<keyword evidence="2" id="KW-0865">Zymogen</keyword>